<dbReference type="EMBL" id="VILF01000003">
    <property type="protein sequence ID" value="MTJ44063.1"/>
    <property type="molecule type" value="Genomic_DNA"/>
</dbReference>
<organism evidence="1 2">
    <name type="scientific">Dolichospermum flos-aquae UHCC 0037</name>
    <dbReference type="NCBI Taxonomy" id="2590026"/>
    <lineage>
        <taxon>Bacteria</taxon>
        <taxon>Bacillati</taxon>
        <taxon>Cyanobacteriota</taxon>
        <taxon>Cyanophyceae</taxon>
        <taxon>Nostocales</taxon>
        <taxon>Aphanizomenonaceae</taxon>
        <taxon>Dolichospermum</taxon>
    </lineage>
</organism>
<dbReference type="Proteomes" id="UP001517388">
    <property type="component" value="Unassembled WGS sequence"/>
</dbReference>
<keyword evidence="2" id="KW-1185">Reference proteome</keyword>
<sequence length="588" mass="68983">MSYETMTIKQVIDKIDNNEMYLPAIQRKFVWKQEQIEKLFDSILRGYPIGTFLFWFLNRPEIDEYVFYKFLQNYHERDRYLNDKTPYPKMKDQIIGVLDGQQRLSSIYLALQGTYCVKKPYTRGNKDSDFPEKTLFINLLSEVHNDEDNELNYSFHFITDEESIERNENKLWFSVREVLKWTRDPLIDECYEELLADNVKNADVTSKLNESSIRLRIKGTLRNLHSRIVSEKLINYFKIEEQDLDNILKIFIRVNSGGTILSKTDLLFSTIVANWEDGRDEIEKFIASINKKGNGFSFDNDFVMRSCLMLTDCSVIFNVSSFKTENVIKIKTDWKKIKKAISKTVDLLVEYGLSKFTLASQNVIIPISYYIVKGGNVNSQTKNDIKKFLFHSLLKNVFGSQGDTVLTNLRASLSQKDESTNDYILKSNDFSFAEISATKLPSNRSLKVTDEDIEDFLEYTKGNYAFLILSFLYPNLKFSQVDFHQDHIHPASQFTDAKLRTNNIEVEKHKNFQELRDKLPNLQLMEGRENNSKNATPFKDWLLNQPDKDKFLTDNYIDINQSLEFKDFEDFFENRRNKLKTALQNLLK</sequence>
<evidence type="ECO:0000313" key="2">
    <source>
        <dbReference type="Proteomes" id="UP001517388"/>
    </source>
</evidence>
<name>A0ACC7S6A3_DOLFA</name>
<protein>
    <submittedName>
        <fullName evidence="1">DUF262 domain-containing protein</fullName>
    </submittedName>
</protein>
<gene>
    <name evidence="1" type="ORF">FJR39_13085</name>
</gene>
<reference evidence="2" key="1">
    <citation type="journal article" date="2020" name="Toxins">
        <title>Phylogenomic Analysis of Secondary Metabolism in the Toxic Cyanobacterial Genera Anabaena, Dolichospermum and Aphanizomenon.</title>
        <authorList>
            <person name="Oesterholm J."/>
            <person name="Popin R.V."/>
            <person name="Fewer D.P."/>
            <person name="Sivonen K."/>
        </authorList>
    </citation>
    <scope>NUCLEOTIDE SEQUENCE [LARGE SCALE GENOMIC DNA]</scope>
    <source>
        <strain evidence="2">UHCC 0037</strain>
    </source>
</reference>
<proteinExistence type="predicted"/>
<accession>A0ACC7S6A3</accession>
<comment type="caution">
    <text evidence="1">The sequence shown here is derived from an EMBL/GenBank/DDBJ whole genome shotgun (WGS) entry which is preliminary data.</text>
</comment>
<evidence type="ECO:0000313" key="1">
    <source>
        <dbReference type="EMBL" id="MTJ44063.1"/>
    </source>
</evidence>